<dbReference type="PROSITE" id="PS00775">
    <property type="entry name" value="GLYCOSYL_HYDROL_F3"/>
    <property type="match status" value="1"/>
</dbReference>
<dbReference type="PANTHER" id="PTHR30480">
    <property type="entry name" value="BETA-HEXOSAMINIDASE-RELATED"/>
    <property type="match status" value="1"/>
</dbReference>
<comment type="catalytic activity">
    <reaction evidence="1">
        <text>Hydrolysis of terminal non-reducing N-acetyl-D-hexosamine residues in N-acetyl-beta-D-hexosaminides.</text>
        <dbReference type="EC" id="3.2.1.52"/>
    </reaction>
</comment>
<dbReference type="GO" id="GO:0004563">
    <property type="term" value="F:beta-N-acetylhexosaminidase activity"/>
    <property type="evidence" value="ECO:0007669"/>
    <property type="project" value="UniProtKB-EC"/>
</dbReference>
<dbReference type="InterPro" id="IPR017853">
    <property type="entry name" value="GH"/>
</dbReference>
<dbReference type="Pfam" id="PF14172">
    <property type="entry name" value="DUF4309"/>
    <property type="match status" value="1"/>
</dbReference>
<dbReference type="SUPFAM" id="SSF51445">
    <property type="entry name" value="(Trans)glycosidases"/>
    <property type="match status" value="1"/>
</dbReference>
<dbReference type="InterPro" id="IPR001764">
    <property type="entry name" value="Glyco_hydro_3_N"/>
</dbReference>
<feature type="chain" id="PRO_5026284677" description="beta-N-acetylhexosaminidase" evidence="7">
    <location>
        <begin position="25"/>
        <end position="586"/>
    </location>
</feature>
<feature type="region of interest" description="Disordered" evidence="6">
    <location>
        <begin position="24"/>
        <end position="72"/>
    </location>
</feature>
<evidence type="ECO:0000313" key="9">
    <source>
        <dbReference type="EMBL" id="QIZ09180.1"/>
    </source>
</evidence>
<dbReference type="InterPro" id="IPR019800">
    <property type="entry name" value="Glyco_hydro_3_AS"/>
</dbReference>
<evidence type="ECO:0000256" key="1">
    <source>
        <dbReference type="ARBA" id="ARBA00001231"/>
    </source>
</evidence>
<dbReference type="AlphaFoldDB" id="A0A6H1P6G3"/>
<protein>
    <recommendedName>
        <fullName evidence="3">beta-N-acetylhexosaminidase</fullName>
        <ecNumber evidence="3">3.2.1.52</ecNumber>
    </recommendedName>
</protein>
<name>A0A6H1P6G3_PRIMG</name>
<evidence type="ECO:0000256" key="7">
    <source>
        <dbReference type="SAM" id="SignalP"/>
    </source>
</evidence>
<evidence type="ECO:0000256" key="6">
    <source>
        <dbReference type="SAM" id="MobiDB-lite"/>
    </source>
</evidence>
<sequence length="586" mass="65026">MKKLIMKMLFILITLLLINGCSKNNTNNDNNTDKQKEMNTNQTEHTKTEDTKTEDTKTEDTQKTTLPPKKDPIQEQLNKMTLNEKIGQMIIAGIDGITVNSNTQNLINKYKPGGLILYQTNVKDAAQLVNLTNAIKTANSKNKVPLFISVDQEGGRVHRMPTSIQNTPSARIIGNKNNEKYAYNIGKVIAYELQAFGFNTDFAPVLDIQSNPNNTVIGDRSFGSNSSIVSKLGVSMMNGISSGKIIPVIKHFPGHGDTSVDSHLELPLVQNDLTRLKKVELVPFNNAIKDHADMVMVAHILVKKIDPNYPASMSKTIITDLLRKQSGFRGVVISDDMTMGAIAKHYKLKDAAVRAINAGSDIILVGHGMDNVATVYNSIYSAVTNHTISEDTINKSVYRILTLKHKYNINNHKVTPVNVSNLNDQLTKTISNTTTTNITNSKLLLNIATKAKQGSIINADFHLKSTTIDEVRKSWGKEDKREYIAAAKGTYCTYSKKHVVVAYNKGQQLFEIRSYNPSLKALTIEDIKHYFGSPKTDVKTSNKEEIISYTVGTNTLKFVFPTGTKTMYLDHYSIYNASLANNNMAS</sequence>
<comment type="similarity">
    <text evidence="2">Belongs to the glycosyl hydrolase 3 family.</text>
</comment>
<proteinExistence type="inferred from homology"/>
<accession>A0A6H1P6G3</accession>
<evidence type="ECO:0000256" key="5">
    <source>
        <dbReference type="ARBA" id="ARBA00023295"/>
    </source>
</evidence>
<dbReference type="PANTHER" id="PTHR30480:SF13">
    <property type="entry name" value="BETA-HEXOSAMINIDASE"/>
    <property type="match status" value="1"/>
</dbReference>
<keyword evidence="5 9" id="KW-0326">Glycosidase</keyword>
<dbReference type="GO" id="GO:0005975">
    <property type="term" value="P:carbohydrate metabolic process"/>
    <property type="evidence" value="ECO:0007669"/>
    <property type="project" value="InterPro"/>
</dbReference>
<feature type="signal peptide" evidence="7">
    <location>
        <begin position="1"/>
        <end position="24"/>
    </location>
</feature>
<dbReference type="GO" id="GO:0009254">
    <property type="term" value="P:peptidoglycan turnover"/>
    <property type="evidence" value="ECO:0007669"/>
    <property type="project" value="TreeGrafter"/>
</dbReference>
<keyword evidence="4 9" id="KW-0378">Hydrolase</keyword>
<reference evidence="9 10" key="1">
    <citation type="submission" date="2020-04" db="EMBL/GenBank/DDBJ databases">
        <title>Genome-Wide Identification of 5-Methylcytosine Sites in Bacterial Genomes By High-Throughput Sequencing of MspJI Restriction Fragments.</title>
        <authorList>
            <person name="Wu V."/>
        </authorList>
    </citation>
    <scope>NUCLEOTIDE SEQUENCE [LARGE SCALE GENOMIC DNA]</scope>
    <source>
        <strain evidence="9 10">S2</strain>
    </source>
</reference>
<evidence type="ECO:0000256" key="2">
    <source>
        <dbReference type="ARBA" id="ARBA00005336"/>
    </source>
</evidence>
<evidence type="ECO:0000256" key="3">
    <source>
        <dbReference type="ARBA" id="ARBA00012663"/>
    </source>
</evidence>
<organism evidence="9 10">
    <name type="scientific">Priestia megaterium</name>
    <name type="common">Bacillus megaterium</name>
    <dbReference type="NCBI Taxonomy" id="1404"/>
    <lineage>
        <taxon>Bacteria</taxon>
        <taxon>Bacillati</taxon>
        <taxon>Bacillota</taxon>
        <taxon>Bacilli</taxon>
        <taxon>Bacillales</taxon>
        <taxon>Bacillaceae</taxon>
        <taxon>Priestia</taxon>
    </lineage>
</organism>
<dbReference type="Pfam" id="PF00933">
    <property type="entry name" value="Glyco_hydro_3"/>
    <property type="match status" value="1"/>
</dbReference>
<evidence type="ECO:0000313" key="10">
    <source>
        <dbReference type="Proteomes" id="UP000501868"/>
    </source>
</evidence>
<gene>
    <name evidence="9" type="primary">nagZ</name>
    <name evidence="9" type="ORF">HFZ78_22780</name>
</gene>
<dbReference type="InterPro" id="IPR050226">
    <property type="entry name" value="NagZ_Beta-hexosaminidase"/>
</dbReference>
<feature type="domain" description="Glycoside hydrolase family 3 N-terminal" evidence="8">
    <location>
        <begin position="81"/>
        <end position="403"/>
    </location>
</feature>
<evidence type="ECO:0000259" key="8">
    <source>
        <dbReference type="Pfam" id="PF00933"/>
    </source>
</evidence>
<dbReference type="EC" id="3.2.1.52" evidence="3"/>
<dbReference type="InterPro" id="IPR036962">
    <property type="entry name" value="Glyco_hydro_3_N_sf"/>
</dbReference>
<dbReference type="Proteomes" id="UP000501868">
    <property type="component" value="Chromosome"/>
</dbReference>
<dbReference type="InterPro" id="IPR025453">
    <property type="entry name" value="DUF4309"/>
</dbReference>
<evidence type="ECO:0000256" key="4">
    <source>
        <dbReference type="ARBA" id="ARBA00022801"/>
    </source>
</evidence>
<keyword evidence="7" id="KW-0732">Signal</keyword>
<dbReference type="NCBIfam" id="NF003740">
    <property type="entry name" value="PRK05337.1"/>
    <property type="match status" value="1"/>
</dbReference>
<feature type="compositionally biased region" description="Basic and acidic residues" evidence="6">
    <location>
        <begin position="44"/>
        <end position="72"/>
    </location>
</feature>
<dbReference type="EMBL" id="CP051128">
    <property type="protein sequence ID" value="QIZ09180.1"/>
    <property type="molecule type" value="Genomic_DNA"/>
</dbReference>
<reference evidence="9 10" key="2">
    <citation type="submission" date="2020-04" db="EMBL/GenBank/DDBJ databases">
        <authorList>
            <person name="Fomenkov A."/>
            <person name="Anton B.P."/>
            <person name="Roberts R.J."/>
        </authorList>
    </citation>
    <scope>NUCLEOTIDE SEQUENCE [LARGE SCALE GENOMIC DNA]</scope>
    <source>
        <strain evidence="9 10">S2</strain>
    </source>
</reference>
<dbReference type="Gene3D" id="3.20.20.300">
    <property type="entry name" value="Glycoside hydrolase, family 3, N-terminal domain"/>
    <property type="match status" value="1"/>
</dbReference>